<sequence length="229" mass="26008">MPRPMTARQQAMIEMFIAQTKFEIIDAMSNGELSWSTESYAELSETYNLGRYGFCDDMMIRGLLVFPDEPGTPDGTHLDAGYAIVRATIDEWLKGPVMPFNQARPVGEHSNFDDPEWVARAEEDAASATVSPEAFRVALALKLRGVGRFAVARLQELIVAWMEEDEVIFAYLKDDDTRSIEEQFDLDDLLWSEWKDGFARWVYAPIFERFPEVTARISVLNPHNADTGN</sequence>
<name>A0A7Z2GS38_9BURK</name>
<reference evidence="1 2" key="1">
    <citation type="submission" date="2019-12" db="EMBL/GenBank/DDBJ databases">
        <title>Paraburkholderia acidiphila 7Q-K02 sp. nov and Paraburkholderia acidisoli DHF22 sp. nov., two strains isolated from forest soil.</title>
        <authorList>
            <person name="Gao Z."/>
            <person name="Qiu L."/>
        </authorList>
    </citation>
    <scope>NUCLEOTIDE SEQUENCE [LARGE SCALE GENOMIC DNA]</scope>
    <source>
        <strain evidence="1 2">DHF22</strain>
        <plasmid evidence="1 2">p1</plasmid>
    </source>
</reference>
<dbReference type="EMBL" id="CP046917">
    <property type="protein sequence ID" value="QGZ66943.1"/>
    <property type="molecule type" value="Genomic_DNA"/>
</dbReference>
<protein>
    <submittedName>
        <fullName evidence="1">Uncharacterized protein</fullName>
    </submittedName>
</protein>
<proteinExistence type="predicted"/>
<dbReference type="RefSeq" id="WP_158958775.1">
    <property type="nucleotide sequence ID" value="NZ_CP046917.1"/>
</dbReference>
<dbReference type="KEGG" id="pacs:FAZ98_34445"/>
<dbReference type="Proteomes" id="UP000433577">
    <property type="component" value="Plasmid p1"/>
</dbReference>
<evidence type="ECO:0000313" key="1">
    <source>
        <dbReference type="EMBL" id="QGZ66943.1"/>
    </source>
</evidence>
<keyword evidence="2" id="KW-1185">Reference proteome</keyword>
<keyword evidence="1" id="KW-0614">Plasmid</keyword>
<gene>
    <name evidence="1" type="ORF">FAZ98_34445</name>
</gene>
<dbReference type="OrthoDB" id="8967028at2"/>
<dbReference type="AlphaFoldDB" id="A0A7Z2GS38"/>
<evidence type="ECO:0000313" key="2">
    <source>
        <dbReference type="Proteomes" id="UP000433577"/>
    </source>
</evidence>
<accession>A0A7Z2GS38</accession>
<organism evidence="1 2">
    <name type="scientific">Paraburkholderia acidisoli</name>
    <dbReference type="NCBI Taxonomy" id="2571748"/>
    <lineage>
        <taxon>Bacteria</taxon>
        <taxon>Pseudomonadati</taxon>
        <taxon>Pseudomonadota</taxon>
        <taxon>Betaproteobacteria</taxon>
        <taxon>Burkholderiales</taxon>
        <taxon>Burkholderiaceae</taxon>
        <taxon>Paraburkholderia</taxon>
    </lineage>
</organism>
<geneLocation type="plasmid" evidence="1 2">
    <name>p1</name>
</geneLocation>